<reference evidence="5" key="1">
    <citation type="journal article" date="2019" name="Int. J. Syst. Evol. Microbiol.">
        <title>The Global Catalogue of Microorganisms (GCM) 10K type strain sequencing project: providing services to taxonomists for standard genome sequencing and annotation.</title>
        <authorList>
            <consortium name="The Broad Institute Genomics Platform"/>
            <consortium name="The Broad Institute Genome Sequencing Center for Infectious Disease"/>
            <person name="Wu L."/>
            <person name="Ma J."/>
        </authorList>
    </citation>
    <scope>NUCLEOTIDE SEQUENCE [LARGE SCALE GENOMIC DNA]</scope>
    <source>
        <strain evidence="5">JCM 12165</strain>
    </source>
</reference>
<evidence type="ECO:0000256" key="1">
    <source>
        <dbReference type="SAM" id="MobiDB-lite"/>
    </source>
</evidence>
<dbReference type="RefSeq" id="WP_343977236.1">
    <property type="nucleotide sequence ID" value="NZ_BAAAJG010000008.1"/>
</dbReference>
<dbReference type="Proteomes" id="UP001597145">
    <property type="component" value="Unassembled WGS sequence"/>
</dbReference>
<evidence type="ECO:0000313" key="4">
    <source>
        <dbReference type="EMBL" id="MFD1530287.1"/>
    </source>
</evidence>
<proteinExistence type="predicted"/>
<feature type="domain" description="DUF1707" evidence="3">
    <location>
        <begin position="8"/>
        <end position="60"/>
    </location>
</feature>
<keyword evidence="2" id="KW-1133">Transmembrane helix</keyword>
<evidence type="ECO:0000313" key="5">
    <source>
        <dbReference type="Proteomes" id="UP001597145"/>
    </source>
</evidence>
<keyword evidence="5" id="KW-1185">Reference proteome</keyword>
<dbReference type="PANTHER" id="PTHR40763">
    <property type="entry name" value="MEMBRANE PROTEIN-RELATED"/>
    <property type="match status" value="1"/>
</dbReference>
<feature type="transmembrane region" description="Helical" evidence="2">
    <location>
        <begin position="97"/>
        <end position="117"/>
    </location>
</feature>
<dbReference type="PANTHER" id="PTHR40763:SF5">
    <property type="entry name" value="MEMBRANE PROTEIN"/>
    <property type="match status" value="1"/>
</dbReference>
<organism evidence="4 5">
    <name type="scientific">Pseudonocardia aurantiaca</name>
    <dbReference type="NCBI Taxonomy" id="75290"/>
    <lineage>
        <taxon>Bacteria</taxon>
        <taxon>Bacillati</taxon>
        <taxon>Actinomycetota</taxon>
        <taxon>Actinomycetes</taxon>
        <taxon>Pseudonocardiales</taxon>
        <taxon>Pseudonocardiaceae</taxon>
        <taxon>Pseudonocardia</taxon>
    </lineage>
</organism>
<feature type="compositionally biased region" description="Pro residues" evidence="1">
    <location>
        <begin position="72"/>
        <end position="82"/>
    </location>
</feature>
<dbReference type="InterPro" id="IPR012551">
    <property type="entry name" value="DUF1707_SHOCT-like"/>
</dbReference>
<evidence type="ECO:0000256" key="2">
    <source>
        <dbReference type="SAM" id="Phobius"/>
    </source>
</evidence>
<keyword evidence="2" id="KW-0812">Transmembrane</keyword>
<name>A0ABW4FMR4_9PSEU</name>
<feature type="region of interest" description="Disordered" evidence="1">
    <location>
        <begin position="56"/>
        <end position="87"/>
    </location>
</feature>
<comment type="caution">
    <text evidence="4">The sequence shown here is derived from an EMBL/GenBank/DDBJ whole genome shotgun (WGS) entry which is preliminary data.</text>
</comment>
<sequence>MDNPQPEIRIGDQERREVDDRLRAALDEGRLTLTEYDERAALCWAARTRSDLDALVSDLPAPHPPEQETEKLPPPAPLPAPAPAAGRPVHQRVRGGIVGAVVLGVALLFGVPALGAADGMSLFGSREVSVADQAEVEVGVLFGSVRVVVPDDVRVRTNGTVVFGSLNCDQACSAGTGQQREIAVNGNGAFGSVNVMRQSERDRHVAEEAREDRQDRND</sequence>
<gene>
    <name evidence="4" type="ORF">ACFSCY_12615</name>
</gene>
<accession>A0ABW4FMR4</accession>
<protein>
    <submittedName>
        <fullName evidence="4">DUF1707 domain-containing protein</fullName>
    </submittedName>
</protein>
<evidence type="ECO:0000259" key="3">
    <source>
        <dbReference type="Pfam" id="PF08044"/>
    </source>
</evidence>
<dbReference type="Pfam" id="PF08044">
    <property type="entry name" value="DUF1707"/>
    <property type="match status" value="1"/>
</dbReference>
<dbReference type="EMBL" id="JBHUCP010000007">
    <property type="protein sequence ID" value="MFD1530287.1"/>
    <property type="molecule type" value="Genomic_DNA"/>
</dbReference>
<keyword evidence="2" id="KW-0472">Membrane</keyword>